<dbReference type="PROSITE" id="PS01124">
    <property type="entry name" value="HTH_ARAC_FAMILY_2"/>
    <property type="match status" value="1"/>
</dbReference>
<keyword evidence="3" id="KW-0804">Transcription</keyword>
<dbReference type="SMART" id="SM00871">
    <property type="entry name" value="AraC_E_bind"/>
    <property type="match status" value="1"/>
</dbReference>
<evidence type="ECO:0000256" key="1">
    <source>
        <dbReference type="ARBA" id="ARBA00023015"/>
    </source>
</evidence>
<dbReference type="PRINTS" id="PR00032">
    <property type="entry name" value="HTHARAC"/>
</dbReference>
<evidence type="ECO:0000256" key="2">
    <source>
        <dbReference type="ARBA" id="ARBA00023125"/>
    </source>
</evidence>
<proteinExistence type="predicted"/>
<evidence type="ECO:0000259" key="4">
    <source>
        <dbReference type="PROSITE" id="PS01124"/>
    </source>
</evidence>
<dbReference type="RefSeq" id="WP_344917100.1">
    <property type="nucleotide sequence ID" value="NZ_BAAAYO010000021.1"/>
</dbReference>
<protein>
    <submittedName>
        <fullName evidence="5">Helix-turn-helix domain-containing protein</fullName>
    </submittedName>
</protein>
<keyword evidence="2" id="KW-0238">DNA-binding</keyword>
<keyword evidence="1" id="KW-0805">Transcription regulation</keyword>
<dbReference type="InterPro" id="IPR009057">
    <property type="entry name" value="Homeodomain-like_sf"/>
</dbReference>
<keyword evidence="6" id="KW-1185">Reference proteome</keyword>
<gene>
    <name evidence="5" type="ORF">ACFFNY_02020</name>
</gene>
<reference evidence="5 6" key="1">
    <citation type="submission" date="2024-09" db="EMBL/GenBank/DDBJ databases">
        <authorList>
            <person name="Sun Q."/>
            <person name="Mori K."/>
        </authorList>
    </citation>
    <scope>NUCLEOTIDE SEQUENCE [LARGE SCALE GENOMIC DNA]</scope>
    <source>
        <strain evidence="5 6">JCM 12520</strain>
    </source>
</reference>
<dbReference type="InterPro" id="IPR010499">
    <property type="entry name" value="AraC_E-bd"/>
</dbReference>
<dbReference type="EMBL" id="JBHMAG010000002">
    <property type="protein sequence ID" value="MFB9750336.1"/>
    <property type="molecule type" value="Genomic_DNA"/>
</dbReference>
<dbReference type="SUPFAM" id="SSF46689">
    <property type="entry name" value="Homeodomain-like"/>
    <property type="match status" value="2"/>
</dbReference>
<dbReference type="PANTHER" id="PTHR47504">
    <property type="entry name" value="RIGHT ORIGIN-BINDING PROTEIN"/>
    <property type="match status" value="1"/>
</dbReference>
<dbReference type="InterPro" id="IPR050959">
    <property type="entry name" value="MarA-like"/>
</dbReference>
<dbReference type="Pfam" id="PF14526">
    <property type="entry name" value="Cass2"/>
    <property type="match status" value="1"/>
</dbReference>
<dbReference type="SMART" id="SM00342">
    <property type="entry name" value="HTH_ARAC"/>
    <property type="match status" value="1"/>
</dbReference>
<dbReference type="Gene3D" id="1.10.10.60">
    <property type="entry name" value="Homeodomain-like"/>
    <property type="match status" value="2"/>
</dbReference>
<feature type="domain" description="HTH araC/xylS-type" evidence="4">
    <location>
        <begin position="8"/>
        <end position="107"/>
    </location>
</feature>
<dbReference type="Gene3D" id="3.20.80.10">
    <property type="entry name" value="Regulatory factor, effector binding domain"/>
    <property type="match status" value="1"/>
</dbReference>
<dbReference type="InterPro" id="IPR018062">
    <property type="entry name" value="HTH_AraC-typ_CS"/>
</dbReference>
<organism evidence="5 6">
    <name type="scientific">Paenibacillus hodogayensis</name>
    <dbReference type="NCBI Taxonomy" id="279208"/>
    <lineage>
        <taxon>Bacteria</taxon>
        <taxon>Bacillati</taxon>
        <taxon>Bacillota</taxon>
        <taxon>Bacilli</taxon>
        <taxon>Bacillales</taxon>
        <taxon>Paenibacillaceae</taxon>
        <taxon>Paenibacillus</taxon>
    </lineage>
</organism>
<dbReference type="Proteomes" id="UP001589619">
    <property type="component" value="Unassembled WGS sequence"/>
</dbReference>
<sequence>MDWLTKMNRAMDYIETHLSGRIELEQVAQQACCSSYHFQRMFSFITNVTLAEYIRRRRLTLAALELLTNGNAKVIEVAMKYGYESPVSFARAFQQAHGVTPAMARQQGVSLKAYPRLSFLISIKGEEAMDYRMETKEAFDVFGIERVFDWSDETSTPSMLWQESEANGEVQRLSENAGPLPPFVNPVMDNVHGIYSYRETGENTFPYMIGAFKGAGSTATEDYITVTIPAHTWAIFPSKPFEWSSFDETIDTLYKRVFSEWFPTSGYEPEGTQLEVFGDEGALGYLELWFAVRKIIK</sequence>
<comment type="caution">
    <text evidence="5">The sequence shown here is derived from an EMBL/GenBank/DDBJ whole genome shotgun (WGS) entry which is preliminary data.</text>
</comment>
<evidence type="ECO:0000256" key="3">
    <source>
        <dbReference type="ARBA" id="ARBA00023163"/>
    </source>
</evidence>
<dbReference type="PANTHER" id="PTHR47504:SF5">
    <property type="entry name" value="RIGHT ORIGIN-BINDING PROTEIN"/>
    <property type="match status" value="1"/>
</dbReference>
<dbReference type="PROSITE" id="PS00041">
    <property type="entry name" value="HTH_ARAC_FAMILY_1"/>
    <property type="match status" value="1"/>
</dbReference>
<dbReference type="InterPro" id="IPR029441">
    <property type="entry name" value="Cass2"/>
</dbReference>
<name>A0ABV5VQM8_9BACL</name>
<dbReference type="InterPro" id="IPR020449">
    <property type="entry name" value="Tscrpt_reg_AraC-type_HTH"/>
</dbReference>
<dbReference type="Pfam" id="PF12833">
    <property type="entry name" value="HTH_18"/>
    <property type="match status" value="1"/>
</dbReference>
<accession>A0ABV5VQM8</accession>
<dbReference type="InterPro" id="IPR018060">
    <property type="entry name" value="HTH_AraC"/>
</dbReference>
<dbReference type="SUPFAM" id="SSF55136">
    <property type="entry name" value="Probable bacterial effector-binding domain"/>
    <property type="match status" value="1"/>
</dbReference>
<dbReference type="InterPro" id="IPR011256">
    <property type="entry name" value="Reg_factor_effector_dom_sf"/>
</dbReference>
<evidence type="ECO:0000313" key="5">
    <source>
        <dbReference type="EMBL" id="MFB9750336.1"/>
    </source>
</evidence>
<evidence type="ECO:0000313" key="6">
    <source>
        <dbReference type="Proteomes" id="UP001589619"/>
    </source>
</evidence>